<feature type="domain" description="DUF4236" evidence="1">
    <location>
        <begin position="3"/>
        <end position="56"/>
    </location>
</feature>
<dbReference type="RefSeq" id="WP_133242722.1">
    <property type="nucleotide sequence ID" value="NZ_QEKI01000002.1"/>
</dbReference>
<proteinExistence type="predicted"/>
<organism evidence="2 3">
    <name type="scientific">Pontibacter virosus</name>
    <dbReference type="NCBI Taxonomy" id="1765052"/>
    <lineage>
        <taxon>Bacteria</taxon>
        <taxon>Pseudomonadati</taxon>
        <taxon>Bacteroidota</taxon>
        <taxon>Cytophagia</taxon>
        <taxon>Cytophagales</taxon>
        <taxon>Hymenobacteraceae</taxon>
        <taxon>Pontibacter</taxon>
    </lineage>
</organism>
<keyword evidence="3" id="KW-1185">Reference proteome</keyword>
<dbReference type="AlphaFoldDB" id="A0A2U1B3K0"/>
<evidence type="ECO:0000313" key="3">
    <source>
        <dbReference type="Proteomes" id="UP000245466"/>
    </source>
</evidence>
<reference evidence="2 3" key="1">
    <citation type="submission" date="2018-04" db="EMBL/GenBank/DDBJ databases">
        <title>Genomic Encyclopedia of Type Strains, Phase IV (KMG-IV): sequencing the most valuable type-strain genomes for metagenomic binning, comparative biology and taxonomic classification.</title>
        <authorList>
            <person name="Goeker M."/>
        </authorList>
    </citation>
    <scope>NUCLEOTIDE SEQUENCE [LARGE SCALE GENOMIC DNA]</scope>
    <source>
        <strain evidence="2 3">DSM 100231</strain>
    </source>
</reference>
<name>A0A2U1B3K0_9BACT</name>
<accession>A0A2U1B3K0</accession>
<evidence type="ECO:0000313" key="2">
    <source>
        <dbReference type="EMBL" id="PVY43250.1"/>
    </source>
</evidence>
<protein>
    <submittedName>
        <fullName evidence="2">Uncharacterized protein DUF4236</fullName>
    </submittedName>
</protein>
<dbReference type="EMBL" id="QEKI01000002">
    <property type="protein sequence ID" value="PVY43250.1"/>
    <property type="molecule type" value="Genomic_DNA"/>
</dbReference>
<sequence length="488" mass="55145">MALKFRRRQKLFPGVYLNFSSKGVSTTIGIPGLNVNVGQKGAYLNTGIPGTGLYNRQKISIDPSNNNLLHQHEESVYEPYYFMPRSLEGEIKSKNANSVTSAGLSELKEMFLSANQEKADIQREIPNVSSQVKSAATLKTVSQLLIFGLFTDKFKKIHEEKSQYLTSLKHQEKECKVQLDIAIEPNIKHKHEQLMRSFKLVSGSVKVWDKTSSIKNLENKSAAGQSVERTITHVGYNKIDIINADFDALYFQNKNGSDIYIYPAFAVVFDNLLNFGLVDLRELNISFRTSRFLEEEEIPSDSRIVGETWAKVNKDGTPDRRFKGNYKIPIVEYGEVIFKSPGGVHEVFMFSNHNAAKEFVDHYNNYISTEASNKNSQRIAPLMEDEHPISNSYVSHRQAAIVGMGEAKHIEYNQLRVIVISDNFFRLELPDGEIVTGKLAPLGNPDRVEEGAAYYTTDKGCPLVIKPTEIFINLFSTHDAAYTFFLKE</sequence>
<dbReference type="OrthoDB" id="9806903at2"/>
<gene>
    <name evidence="2" type="ORF">C8E01_102429</name>
</gene>
<evidence type="ECO:0000259" key="1">
    <source>
        <dbReference type="Pfam" id="PF14020"/>
    </source>
</evidence>
<dbReference type="Pfam" id="PF14020">
    <property type="entry name" value="DUF4236"/>
    <property type="match status" value="1"/>
</dbReference>
<dbReference type="InterPro" id="IPR025330">
    <property type="entry name" value="DUF4236"/>
</dbReference>
<comment type="caution">
    <text evidence="2">The sequence shown here is derived from an EMBL/GenBank/DDBJ whole genome shotgun (WGS) entry which is preliminary data.</text>
</comment>
<dbReference type="Proteomes" id="UP000245466">
    <property type="component" value="Unassembled WGS sequence"/>
</dbReference>